<reference evidence="1" key="1">
    <citation type="submission" date="2022-04" db="EMBL/GenBank/DDBJ databases">
        <title>Desulfatitalea alkaliphila sp. nov., a novel anaerobic sulfate-reducing bacterium isolated from terrestrial mud volcano, Taman Peninsula, Russia.</title>
        <authorList>
            <person name="Khomyakova M.A."/>
            <person name="Merkel A.Y."/>
            <person name="Slobodkin A.I."/>
        </authorList>
    </citation>
    <scope>NUCLEOTIDE SEQUENCE</scope>
    <source>
        <strain evidence="1">M08but</strain>
    </source>
</reference>
<dbReference type="RefSeq" id="WP_246909008.1">
    <property type="nucleotide sequence ID" value="NZ_JALJRB010000013.1"/>
</dbReference>
<dbReference type="AlphaFoldDB" id="A0AA41UQJ0"/>
<proteinExistence type="predicted"/>
<protein>
    <submittedName>
        <fullName evidence="1">Uncharacterized protein</fullName>
    </submittedName>
</protein>
<comment type="caution">
    <text evidence="1">The sequence shown here is derived from an EMBL/GenBank/DDBJ whole genome shotgun (WGS) entry which is preliminary data.</text>
</comment>
<keyword evidence="2" id="KW-1185">Reference proteome</keyword>
<evidence type="ECO:0000313" key="2">
    <source>
        <dbReference type="Proteomes" id="UP001165427"/>
    </source>
</evidence>
<organism evidence="1 2">
    <name type="scientific">Desulfatitalea alkaliphila</name>
    <dbReference type="NCBI Taxonomy" id="2929485"/>
    <lineage>
        <taxon>Bacteria</taxon>
        <taxon>Pseudomonadati</taxon>
        <taxon>Thermodesulfobacteriota</taxon>
        <taxon>Desulfobacteria</taxon>
        <taxon>Desulfobacterales</taxon>
        <taxon>Desulfosarcinaceae</taxon>
        <taxon>Desulfatitalea</taxon>
    </lineage>
</organism>
<dbReference type="EMBL" id="JALJRB010000013">
    <property type="protein sequence ID" value="MCJ8501418.1"/>
    <property type="molecule type" value="Genomic_DNA"/>
</dbReference>
<gene>
    <name evidence="1" type="ORF">MRX98_12605</name>
</gene>
<evidence type="ECO:0000313" key="1">
    <source>
        <dbReference type="EMBL" id="MCJ8501418.1"/>
    </source>
</evidence>
<dbReference type="Proteomes" id="UP001165427">
    <property type="component" value="Unassembled WGS sequence"/>
</dbReference>
<accession>A0AA41UQJ0</accession>
<name>A0AA41UQJ0_9BACT</name>
<sequence length="154" mass="17147">MTLPELIADLRIDLSDPDASLFVDSTLERCVRKAVFKLSRDAEITLTIEGEQILPDISGELRELLLLLGQIHACQVMRSATANAFSFSSGDKRVDKSKQPEHWAKLEVDLLDEYRKRLAALKPGTEVNEDGYIITPGGLTPVIYEQGICLEEDC</sequence>